<name>A0AAE3XFL4_9DEIO</name>
<dbReference type="RefSeq" id="WP_309855583.1">
    <property type="nucleotide sequence ID" value="NZ_JAVDQJ010000006.1"/>
</dbReference>
<comment type="caution">
    <text evidence="1">The sequence shown here is derived from an EMBL/GenBank/DDBJ whole genome shotgun (WGS) entry which is preliminary data.</text>
</comment>
<dbReference type="EMBL" id="JAVDQK010000006">
    <property type="protein sequence ID" value="MDR6219220.1"/>
    <property type="molecule type" value="Genomic_DNA"/>
</dbReference>
<dbReference type="Proteomes" id="UP001185331">
    <property type="component" value="Unassembled WGS sequence"/>
</dbReference>
<proteinExistence type="predicted"/>
<evidence type="ECO:0000313" key="2">
    <source>
        <dbReference type="Proteomes" id="UP001185331"/>
    </source>
</evidence>
<organism evidence="1 2">
    <name type="scientific">Deinococcus soli</name>
    <name type="common">ex Cha et al. 2016</name>
    <dbReference type="NCBI Taxonomy" id="1309411"/>
    <lineage>
        <taxon>Bacteria</taxon>
        <taxon>Thermotogati</taxon>
        <taxon>Deinococcota</taxon>
        <taxon>Deinococci</taxon>
        <taxon>Deinococcales</taxon>
        <taxon>Deinococcaceae</taxon>
        <taxon>Deinococcus</taxon>
    </lineage>
</organism>
<gene>
    <name evidence="1" type="ORF">J2Y00_002817</name>
</gene>
<protein>
    <submittedName>
        <fullName evidence="1">Uncharacterized protein</fullName>
    </submittedName>
</protein>
<accession>A0AAE3XFL4</accession>
<sequence>MSGAPLSSSVGQLVVLRGFDAQGNPVINDPAAPQDADVRRVYPRAEFERQWLGHSGGLSYLVSTED</sequence>
<evidence type="ECO:0000313" key="1">
    <source>
        <dbReference type="EMBL" id="MDR6219220.1"/>
    </source>
</evidence>
<reference evidence="1" key="1">
    <citation type="submission" date="2023-07" db="EMBL/GenBank/DDBJ databases">
        <title>Sorghum-associated microbial communities from plants grown in Nebraska, USA.</title>
        <authorList>
            <person name="Schachtman D."/>
        </authorList>
    </citation>
    <scope>NUCLEOTIDE SEQUENCE</scope>
    <source>
        <strain evidence="1">BE330</strain>
    </source>
</reference>
<dbReference type="AlphaFoldDB" id="A0AAE3XFL4"/>